<keyword evidence="3" id="KW-0808">Transferase</keyword>
<dbReference type="SUPFAM" id="SSF56672">
    <property type="entry name" value="DNA/RNA polymerases"/>
    <property type="match status" value="1"/>
</dbReference>
<protein>
    <submittedName>
        <fullName evidence="3 5">Reverse transcriptase domain-containing protein</fullName>
    </submittedName>
</protein>
<dbReference type="Gene3D" id="3.30.70.270">
    <property type="match status" value="1"/>
</dbReference>
<dbReference type="InterPro" id="IPR043502">
    <property type="entry name" value="DNA/RNA_pol_sf"/>
</dbReference>
<dbReference type="PANTHER" id="PTHR47027">
    <property type="entry name" value="REVERSE TRANSCRIPTASE DOMAIN-CONTAINING PROTEIN"/>
    <property type="match status" value="1"/>
</dbReference>
<dbReference type="EMBL" id="LN609407">
    <property type="protein sequence ID" value="CEF61413.1"/>
    <property type="molecule type" value="Genomic_DNA"/>
</dbReference>
<feature type="coiled-coil region" evidence="1">
    <location>
        <begin position="273"/>
        <end position="300"/>
    </location>
</feature>
<dbReference type="PROSITE" id="PS50878">
    <property type="entry name" value="RT_POL"/>
    <property type="match status" value="1"/>
</dbReference>
<organism evidence="3">
    <name type="scientific">Strongyloides ratti</name>
    <name type="common">Parasitic roundworm</name>
    <dbReference type="NCBI Taxonomy" id="34506"/>
    <lineage>
        <taxon>Eukaryota</taxon>
        <taxon>Metazoa</taxon>
        <taxon>Ecdysozoa</taxon>
        <taxon>Nematoda</taxon>
        <taxon>Chromadorea</taxon>
        <taxon>Rhabditida</taxon>
        <taxon>Tylenchina</taxon>
        <taxon>Panagrolaimomorpha</taxon>
        <taxon>Strongyloidoidea</taxon>
        <taxon>Strongyloididae</taxon>
        <taxon>Strongyloides</taxon>
    </lineage>
</organism>
<evidence type="ECO:0000313" key="3">
    <source>
        <dbReference type="EMBL" id="CEF61413.1"/>
    </source>
</evidence>
<accession>A0A090MSX2</accession>
<dbReference type="GeneID" id="36373781"/>
<dbReference type="GO" id="GO:0003964">
    <property type="term" value="F:RNA-directed DNA polymerase activity"/>
    <property type="evidence" value="ECO:0007669"/>
    <property type="project" value="UniProtKB-KW"/>
</dbReference>
<evidence type="ECO:0000313" key="6">
    <source>
        <dbReference type="WormBase" id="SRAE_0000053700"/>
    </source>
</evidence>
<dbReference type="PANTHER" id="PTHR47027:SF20">
    <property type="entry name" value="REVERSE TRANSCRIPTASE-LIKE PROTEIN WITH RNA-DIRECTED DNA POLYMERASE DOMAIN"/>
    <property type="match status" value="1"/>
</dbReference>
<reference evidence="5" key="3">
    <citation type="submission" date="2020-12" db="UniProtKB">
        <authorList>
            <consortium name="WormBaseParasite"/>
        </authorList>
    </citation>
    <scope>IDENTIFICATION</scope>
</reference>
<dbReference type="RefSeq" id="XP_024500622.1">
    <property type="nucleotide sequence ID" value="XM_024646440.1"/>
</dbReference>
<reference evidence="4" key="1">
    <citation type="submission" date="2014-09" db="EMBL/GenBank/DDBJ databases">
        <authorList>
            <person name="Martin A.A."/>
        </authorList>
    </citation>
    <scope>NUCLEOTIDE SEQUENCE</scope>
    <source>
        <strain evidence="4">ED321</strain>
    </source>
</reference>
<dbReference type="InterPro" id="IPR043128">
    <property type="entry name" value="Rev_trsase/Diguanyl_cyclase"/>
</dbReference>
<dbReference type="OMA" id="VINTEWQ"/>
<dbReference type="WormBase" id="SRAE_0000053700">
    <property type="protein sequence ID" value="SRP05475"/>
    <property type="gene ID" value="WBGene00256283"/>
</dbReference>
<dbReference type="Proteomes" id="UP000035682">
    <property type="component" value="Unplaced"/>
</dbReference>
<name>A0A090MSX2_STRRB</name>
<dbReference type="InterPro" id="IPR000477">
    <property type="entry name" value="RT_dom"/>
</dbReference>
<feature type="domain" description="Reverse transcriptase" evidence="2">
    <location>
        <begin position="1"/>
        <end position="338"/>
    </location>
</feature>
<evidence type="ECO:0000313" key="4">
    <source>
        <dbReference type="Proteomes" id="UP000035682"/>
    </source>
</evidence>
<reference evidence="3" key="2">
    <citation type="submission" date="2014-09" db="EMBL/GenBank/DDBJ databases">
        <authorList>
            <person name="Aslett A.Martin."/>
        </authorList>
    </citation>
    <scope>NUCLEOTIDE SEQUENCE</scope>
    <source>
        <strain evidence="3">ED321 Heterogonic</strain>
    </source>
</reference>
<dbReference type="WBParaSite" id="SRAE_0000053700.1">
    <property type="protein sequence ID" value="SRAE_0000053700.1"/>
    <property type="gene ID" value="WBGene00256283"/>
</dbReference>
<dbReference type="OrthoDB" id="410104at2759"/>
<dbReference type="CDD" id="cd01650">
    <property type="entry name" value="RT_nLTR_like"/>
    <property type="match status" value="1"/>
</dbReference>
<dbReference type="AlphaFoldDB" id="A0A090MSX2"/>
<dbReference type="CTD" id="36373781"/>
<keyword evidence="3" id="KW-0548">Nucleotidyltransferase</keyword>
<keyword evidence="3" id="KW-0695">RNA-directed DNA polymerase</keyword>
<dbReference type="Pfam" id="PF00078">
    <property type="entry name" value="RVT_1"/>
    <property type="match status" value="1"/>
</dbReference>
<gene>
    <name evidence="3 5 6" type="ORF">SRAE_0000053700</name>
</gene>
<evidence type="ECO:0000256" key="1">
    <source>
        <dbReference type="SAM" id="Coils"/>
    </source>
</evidence>
<keyword evidence="1" id="KW-0175">Coiled coil</keyword>
<sequence>MNQEADRSKMFQTQRLKKTKLNEDILKQAVINTEWQLEGILEEKTNTLTETLIELQKTATTPAVGVRKEWMSPQTLENITKRRKMEHTKNNHLEYLLLSKLIRLKVIEEYNTYKLKKLQEIIQKSITRKLDEAQPRKQAGFKSGYSTIDHTLNQTLERAEEYKLPLVLTYIDYKKAFDSVEINAVINAISKQGIQKQYVKLLKDINRECNTTIKIFHKKLQIPVKRGVCQGDTISPKLFIAVIEEVFSKLDWTKKRILIDGEQLTHLRFADDIVLITHTMEEAEQNLNELNRLSEEIGLRINRKKTQVLRNKTSLQKEFNSIVKLSEESIEEVNNYTYLDQQINNDHNQDEEISRRRIAGWRAFRRISEVMKKLKDYKVRTQLFNSMVLPAMLYGCKTWNLRKSDREKLEVTQRAMEKRILGGTKRDEIYNEDLRKQTNFNDIVQSALTNKLRWAGHIARRMDNRWTQKTTFWRPYDLTRPLK</sequence>
<keyword evidence="4" id="KW-1185">Reference proteome</keyword>
<proteinExistence type="predicted"/>
<evidence type="ECO:0000313" key="5">
    <source>
        <dbReference type="WBParaSite" id="SRAE_0000053700.1"/>
    </source>
</evidence>
<evidence type="ECO:0000259" key="2">
    <source>
        <dbReference type="PROSITE" id="PS50878"/>
    </source>
</evidence>